<dbReference type="EMBL" id="CM007891">
    <property type="protein sequence ID" value="OTG33373.1"/>
    <property type="molecule type" value="Genomic_DNA"/>
</dbReference>
<feature type="compositionally biased region" description="Basic and acidic residues" evidence="1">
    <location>
        <begin position="38"/>
        <end position="49"/>
    </location>
</feature>
<keyword evidence="4" id="KW-1185">Reference proteome</keyword>
<proteinExistence type="predicted"/>
<protein>
    <submittedName>
        <fullName evidence="3">Uncharacterized protein</fullName>
    </submittedName>
</protein>
<dbReference type="EMBL" id="MNCJ02000317">
    <property type="protein sequence ID" value="KAF5817091.1"/>
    <property type="molecule type" value="Genomic_DNA"/>
</dbReference>
<feature type="region of interest" description="Disordered" evidence="1">
    <location>
        <begin position="1"/>
        <end position="49"/>
    </location>
</feature>
<evidence type="ECO:0000256" key="1">
    <source>
        <dbReference type="SAM" id="MobiDB-lite"/>
    </source>
</evidence>
<organism evidence="3 4">
    <name type="scientific">Helianthus annuus</name>
    <name type="common">Common sunflower</name>
    <dbReference type="NCBI Taxonomy" id="4232"/>
    <lineage>
        <taxon>Eukaryota</taxon>
        <taxon>Viridiplantae</taxon>
        <taxon>Streptophyta</taxon>
        <taxon>Embryophyta</taxon>
        <taxon>Tracheophyta</taxon>
        <taxon>Spermatophyta</taxon>
        <taxon>Magnoliopsida</taxon>
        <taxon>eudicotyledons</taxon>
        <taxon>Gunneridae</taxon>
        <taxon>Pentapetalae</taxon>
        <taxon>asterids</taxon>
        <taxon>campanulids</taxon>
        <taxon>Asterales</taxon>
        <taxon>Asteraceae</taxon>
        <taxon>Asteroideae</taxon>
        <taxon>Heliantheae alliance</taxon>
        <taxon>Heliantheae</taxon>
        <taxon>Helianthus</taxon>
    </lineage>
</organism>
<dbReference type="Proteomes" id="UP000215914">
    <property type="component" value="Chromosome 2"/>
</dbReference>
<dbReference type="AlphaFoldDB" id="A0A251VDR8"/>
<name>A0A251VDR8_HELAN</name>
<reference evidence="3" key="2">
    <citation type="submission" date="2017-02" db="EMBL/GenBank/DDBJ databases">
        <title>Sunflower complete genome.</title>
        <authorList>
            <person name="Langlade N."/>
            <person name="Munos S."/>
        </authorList>
    </citation>
    <scope>NUCLEOTIDE SEQUENCE [LARGE SCALE GENOMIC DNA]</scope>
    <source>
        <tissue evidence="3">Leaves</tissue>
    </source>
</reference>
<dbReference type="InParanoid" id="A0A251VDR8"/>
<sequence length="67" mass="7457">MKKTTTLTPKSPILHPHPEPYFPGLSQTDLEGNIFKSTSDDGRSREDRLCVSSRRGATFSFASMLKS</sequence>
<evidence type="ECO:0000313" key="3">
    <source>
        <dbReference type="EMBL" id="OTG33373.1"/>
    </source>
</evidence>
<gene>
    <name evidence="3" type="ORF">HannXRQ_Chr02g0034001</name>
    <name evidence="2" type="ORF">HanXRQr2_Chr02g0048971</name>
</gene>
<reference evidence="2" key="3">
    <citation type="submission" date="2020-06" db="EMBL/GenBank/DDBJ databases">
        <title>Helianthus annuus Genome sequencing and assembly Release 2.</title>
        <authorList>
            <person name="Gouzy J."/>
            <person name="Langlade N."/>
            <person name="Munos S."/>
        </authorList>
    </citation>
    <scope>NUCLEOTIDE SEQUENCE</scope>
    <source>
        <tissue evidence="2">Leaves</tissue>
    </source>
</reference>
<evidence type="ECO:0000313" key="4">
    <source>
        <dbReference type="Proteomes" id="UP000215914"/>
    </source>
</evidence>
<evidence type="ECO:0000313" key="2">
    <source>
        <dbReference type="EMBL" id="KAF5817091.1"/>
    </source>
</evidence>
<accession>A0A251VDR8</accession>
<dbReference type="Gramene" id="mRNA:HanXRQr2_Chr02g0048971">
    <property type="protein sequence ID" value="CDS:HanXRQr2_Chr02g0048971.1"/>
    <property type="gene ID" value="HanXRQr2_Chr02g0048971"/>
</dbReference>
<reference evidence="2 4" key="1">
    <citation type="journal article" date="2017" name="Nature">
        <title>The sunflower genome provides insights into oil metabolism, flowering and Asterid evolution.</title>
        <authorList>
            <person name="Badouin H."/>
            <person name="Gouzy J."/>
            <person name="Grassa C.J."/>
            <person name="Murat F."/>
            <person name="Staton S.E."/>
            <person name="Cottret L."/>
            <person name="Lelandais-Briere C."/>
            <person name="Owens G.L."/>
            <person name="Carrere S."/>
            <person name="Mayjonade B."/>
            <person name="Legrand L."/>
            <person name="Gill N."/>
            <person name="Kane N.C."/>
            <person name="Bowers J.E."/>
            <person name="Hubner S."/>
            <person name="Bellec A."/>
            <person name="Berard A."/>
            <person name="Berges H."/>
            <person name="Blanchet N."/>
            <person name="Boniface M.C."/>
            <person name="Brunel D."/>
            <person name="Catrice O."/>
            <person name="Chaidir N."/>
            <person name="Claudel C."/>
            <person name="Donnadieu C."/>
            <person name="Faraut T."/>
            <person name="Fievet G."/>
            <person name="Helmstetter N."/>
            <person name="King M."/>
            <person name="Knapp S.J."/>
            <person name="Lai Z."/>
            <person name="Le Paslier M.C."/>
            <person name="Lippi Y."/>
            <person name="Lorenzon L."/>
            <person name="Mandel J.R."/>
            <person name="Marage G."/>
            <person name="Marchand G."/>
            <person name="Marquand E."/>
            <person name="Bret-Mestries E."/>
            <person name="Morien E."/>
            <person name="Nambeesan S."/>
            <person name="Nguyen T."/>
            <person name="Pegot-Espagnet P."/>
            <person name="Pouilly N."/>
            <person name="Raftis F."/>
            <person name="Sallet E."/>
            <person name="Schiex T."/>
            <person name="Thomas J."/>
            <person name="Vandecasteele C."/>
            <person name="Vares D."/>
            <person name="Vear F."/>
            <person name="Vautrin S."/>
            <person name="Crespi M."/>
            <person name="Mangin B."/>
            <person name="Burke J.M."/>
            <person name="Salse J."/>
            <person name="Munos S."/>
            <person name="Vincourt P."/>
            <person name="Rieseberg L.H."/>
            <person name="Langlade N.B."/>
        </authorList>
    </citation>
    <scope>NUCLEOTIDE SEQUENCE [LARGE SCALE GENOMIC DNA]</scope>
    <source>
        <strain evidence="4">cv. SF193</strain>
        <tissue evidence="2">Leaves</tissue>
    </source>
</reference>